<dbReference type="InterPro" id="IPR044031">
    <property type="entry name" value="TssC1_N"/>
</dbReference>
<accession>A0ABT6FEI3</accession>
<organism evidence="4 5">
    <name type="scientific">Paludisphaera mucosa</name>
    <dbReference type="NCBI Taxonomy" id="3030827"/>
    <lineage>
        <taxon>Bacteria</taxon>
        <taxon>Pseudomonadati</taxon>
        <taxon>Planctomycetota</taxon>
        <taxon>Planctomycetia</taxon>
        <taxon>Isosphaerales</taxon>
        <taxon>Isosphaeraceae</taxon>
        <taxon>Paludisphaera</taxon>
    </lineage>
</organism>
<gene>
    <name evidence="4" type="primary">tssC</name>
    <name evidence="4" type="ORF">PZE19_18515</name>
</gene>
<protein>
    <submittedName>
        <fullName evidence="4">Type VI secretion system contractile sheath large subunit</fullName>
    </submittedName>
</protein>
<dbReference type="RefSeq" id="WP_277862115.1">
    <property type="nucleotide sequence ID" value="NZ_JARRAG010000002.1"/>
</dbReference>
<feature type="domain" description="TssC1 C-terminal" evidence="3">
    <location>
        <begin position="387"/>
        <end position="497"/>
    </location>
</feature>
<dbReference type="InterPro" id="IPR044032">
    <property type="entry name" value="TssC1_C"/>
</dbReference>
<feature type="region of interest" description="Disordered" evidence="1">
    <location>
        <begin position="1"/>
        <end position="22"/>
    </location>
</feature>
<evidence type="ECO:0000259" key="2">
    <source>
        <dbReference type="Pfam" id="PF05943"/>
    </source>
</evidence>
<evidence type="ECO:0000256" key="1">
    <source>
        <dbReference type="SAM" id="MobiDB-lite"/>
    </source>
</evidence>
<dbReference type="PANTHER" id="PTHR35565">
    <property type="entry name" value="CYTOPLASMIC PROTEIN-RELATED"/>
    <property type="match status" value="1"/>
</dbReference>
<dbReference type="EMBL" id="JARRAG010000002">
    <property type="protein sequence ID" value="MDG3005785.1"/>
    <property type="molecule type" value="Genomic_DNA"/>
</dbReference>
<dbReference type="Proteomes" id="UP001216907">
    <property type="component" value="Unassembled WGS sequence"/>
</dbReference>
<evidence type="ECO:0000313" key="5">
    <source>
        <dbReference type="Proteomes" id="UP001216907"/>
    </source>
</evidence>
<evidence type="ECO:0000259" key="3">
    <source>
        <dbReference type="Pfam" id="PF18945"/>
    </source>
</evidence>
<dbReference type="NCBIfam" id="TIGR03355">
    <property type="entry name" value="VI_chp_2"/>
    <property type="match status" value="1"/>
</dbReference>
<name>A0ABT6FEI3_9BACT</name>
<evidence type="ECO:0000313" key="4">
    <source>
        <dbReference type="EMBL" id="MDG3005785.1"/>
    </source>
</evidence>
<comment type="caution">
    <text evidence="4">The sequence shown here is derived from an EMBL/GenBank/DDBJ whole genome shotgun (WGS) entry which is preliminary data.</text>
</comment>
<feature type="domain" description="TssC1 N-terminal" evidence="2">
    <location>
        <begin position="77"/>
        <end position="377"/>
    </location>
</feature>
<dbReference type="PANTHER" id="PTHR35565:SF3">
    <property type="entry name" value="TYPE VI SECRETION SYSTEM SHEATH PROTEIN TSSC1"/>
    <property type="match status" value="1"/>
</dbReference>
<reference evidence="4 5" key="1">
    <citation type="submission" date="2023-03" db="EMBL/GenBank/DDBJ databases">
        <title>Paludisphaera mucosa sp. nov. a novel planctomycete from northern fen.</title>
        <authorList>
            <person name="Ivanova A."/>
        </authorList>
    </citation>
    <scope>NUCLEOTIDE SEQUENCE [LARGE SCALE GENOMIC DNA]</scope>
    <source>
        <strain evidence="4 5">Pla2</strain>
    </source>
</reference>
<dbReference type="InterPro" id="IPR010269">
    <property type="entry name" value="T6SS_TssC-like"/>
</dbReference>
<feature type="compositionally biased region" description="Low complexity" evidence="1">
    <location>
        <begin position="10"/>
        <end position="21"/>
    </location>
</feature>
<dbReference type="Pfam" id="PF05943">
    <property type="entry name" value="VipB"/>
    <property type="match status" value="1"/>
</dbReference>
<sequence>MSAAEERKAAPAAAPEAAAVEPKGDANLLDEILKANRVGEGEPELRKYHSDLVGEFVESIMAGEMKVSADTERMINDRIAEIDALLSDQLNVIMHDPEFQKLEGSWRGLHYLVKESETSPMLQIRVLNTSKKELLRDLERAKEFDQSALFKKIYSSEYDVYGGTPYGALIGDFEFGKHPQDLALLKRVSQVAAASHAPFLSAAAPQMFGWESYEELPHTRDLAEIFRSREYDKWKSFRESEDSRYVGLCLPRTLIRAPYGQANVPVEEFNYEEDVDGRSHEKYLWANAAYAMGARMTDAYAKYGWCAWIRGVENGGLVQGLPLHSFTTDDGEIANKCPTEIQIGDRREKELADLGFIALAHCKNTDYAAFFSAQSCQKPFEYDTDAATANARLSTQLPYILMTSRFAHYLKSIARDKIGSFMSRKDCELWLNTWITNYVSPDETASENTKREKPLFDAKINVEDDPRRPGCYRAIALLRPHYQLDELTVSMRLVSELPAGASK</sequence>
<proteinExistence type="predicted"/>
<dbReference type="Pfam" id="PF18945">
    <property type="entry name" value="VipB_2"/>
    <property type="match status" value="1"/>
</dbReference>
<keyword evidence="5" id="KW-1185">Reference proteome</keyword>